<sequence length="601" mass="64478">MPTYQGPIHDVLFLLNEVFDYDAQITTLPGFEEVTPDIVAAILEGAAEFAEDWLVPINLPGDLAGCKWENGNVTTPAGYKAAYDAYRKGGWPALAAEPEYGGQGLPASLALIVREFIASGSMSFGMYCGLTLGAYRSIAAHADDALKRIYLPKLADGSWAGTMCLTEPQSGSDLSSIRTRAEPDEDGTYRITGTKIFISGGDHDLTENIVHLVLARLPGAPAGTRGLSLFVVPKHVPVVEDGIVASTVPNAVNCGSIEHKMGIRAQATAVLNFDGARGWLIGAPNGGMRAMFTMMNSSRVGVAVQSVGAAEIAWQNALAYARERRQGRGPDAATKAPDGGPEPIIVHPDVRKNLLTMKALVEGMRGLYIDAAIALDVKARHPDREVSDAADGTLALLTPVLKAFISDCALRVTDTAISIFGGHGYIHENGIEQFYRDARIVPLYEGTNAIQALDLVHRKLALGDGAIAERYFDTIAALIAEQRSNPRLDDMSTALDNALQLLRECTAILRRHGEDDAVEAAACASDYLRMFGFVALGAVWLRIAAAADSALARSPERTDFLSGKVKTARFYFERLLPETWVCHSAITVGSRSLLAIPETEL</sequence>
<evidence type="ECO:0000256" key="3">
    <source>
        <dbReference type="ARBA" id="ARBA00022630"/>
    </source>
</evidence>
<evidence type="ECO:0000256" key="5">
    <source>
        <dbReference type="ARBA" id="ARBA00023002"/>
    </source>
</evidence>
<dbReference type="Pfam" id="PF12806">
    <property type="entry name" value="Acyl-CoA_dh_C"/>
    <property type="match status" value="1"/>
</dbReference>
<evidence type="ECO:0000313" key="14">
    <source>
        <dbReference type="EMBL" id="QBQ99159.1"/>
    </source>
</evidence>
<evidence type="ECO:0000259" key="13">
    <source>
        <dbReference type="Pfam" id="PF12806"/>
    </source>
</evidence>
<dbReference type="InterPro" id="IPR046373">
    <property type="entry name" value="Acyl-CoA_Oxase/DH_mid-dom_sf"/>
</dbReference>
<dbReference type="Gene3D" id="1.20.140.10">
    <property type="entry name" value="Butyryl-CoA Dehydrogenase, subunit A, domain 3"/>
    <property type="match status" value="1"/>
</dbReference>
<dbReference type="PANTHER" id="PTHR42803:SF1">
    <property type="entry name" value="BROAD-SPECIFICITY LINEAR ACYL-COA DEHYDROGENASE FADE5"/>
    <property type="match status" value="1"/>
</dbReference>
<dbReference type="AlphaFoldDB" id="A0A4P7CXW7"/>
<dbReference type="KEGG" id="ppai:E1956_18260"/>
<evidence type="ECO:0000313" key="15">
    <source>
        <dbReference type="Proteomes" id="UP000295727"/>
    </source>
</evidence>
<gene>
    <name evidence="14" type="ORF">E1956_18260</name>
</gene>
<protein>
    <recommendedName>
        <fullName evidence="9">3-methylmercaptopropionyl-CoA dehydrogenase</fullName>
        <ecNumber evidence="8">1.3.99.41</ecNumber>
    </recommendedName>
</protein>
<comment type="cofactor">
    <cofactor evidence="1">
        <name>FAD</name>
        <dbReference type="ChEBI" id="CHEBI:57692"/>
    </cofactor>
</comment>
<feature type="domain" description="Acyl-CoA dehydrogenase/oxidase N-terminal" evidence="12">
    <location>
        <begin position="80"/>
        <end position="157"/>
    </location>
</feature>
<dbReference type="InterPro" id="IPR037069">
    <property type="entry name" value="AcylCoA_DH/ox_N_sf"/>
</dbReference>
<dbReference type="Pfam" id="PF00441">
    <property type="entry name" value="Acyl-CoA_dh_1"/>
    <property type="match status" value="1"/>
</dbReference>
<dbReference type="OrthoDB" id="3404950at2"/>
<dbReference type="InterPro" id="IPR009100">
    <property type="entry name" value="AcylCoA_DH/oxidase_NM_dom_sf"/>
</dbReference>
<dbReference type="InterPro" id="IPR006091">
    <property type="entry name" value="Acyl-CoA_Oxase/DH_mid-dom"/>
</dbReference>
<dbReference type="PROSITE" id="PS00072">
    <property type="entry name" value="ACYL_COA_DH_1"/>
    <property type="match status" value="1"/>
</dbReference>
<organism evidence="14 15">
    <name type="scientific">Paraburkholderia pallida</name>
    <dbReference type="NCBI Taxonomy" id="2547399"/>
    <lineage>
        <taxon>Bacteria</taxon>
        <taxon>Pseudomonadati</taxon>
        <taxon>Pseudomonadota</taxon>
        <taxon>Betaproteobacteria</taxon>
        <taxon>Burkholderiales</taxon>
        <taxon>Burkholderiaceae</taxon>
        <taxon>Paraburkholderia</taxon>
    </lineage>
</organism>
<proteinExistence type="inferred from homology"/>
<comment type="function">
    <text evidence="7">Involved in the assimilation of dimethylsulphoniopropionate (DMSP), an important compound in the fixation of carbon in marine phytoplankton, by mediating the conversion of 3-(methylthio)propanoyl-CoA (MMPA-CoA) to 3-(methylthio)acryloyl-CoA (MTA-CoA).</text>
</comment>
<evidence type="ECO:0000256" key="9">
    <source>
        <dbReference type="ARBA" id="ARBA00069043"/>
    </source>
</evidence>
<evidence type="ECO:0000256" key="1">
    <source>
        <dbReference type="ARBA" id="ARBA00001974"/>
    </source>
</evidence>
<dbReference type="InterPro" id="IPR025878">
    <property type="entry name" value="Acyl-CoA_dh-like_C_dom"/>
</dbReference>
<evidence type="ECO:0000256" key="2">
    <source>
        <dbReference type="ARBA" id="ARBA00009347"/>
    </source>
</evidence>
<evidence type="ECO:0000256" key="7">
    <source>
        <dbReference type="ARBA" id="ARBA00058683"/>
    </source>
</evidence>
<evidence type="ECO:0000256" key="8">
    <source>
        <dbReference type="ARBA" id="ARBA00066694"/>
    </source>
</evidence>
<dbReference type="GO" id="GO:0050660">
    <property type="term" value="F:flavin adenine dinucleotide binding"/>
    <property type="evidence" value="ECO:0007669"/>
    <property type="project" value="InterPro"/>
</dbReference>
<dbReference type="Gene3D" id="2.40.110.10">
    <property type="entry name" value="Butyryl-CoA Dehydrogenase, subunit A, domain 2"/>
    <property type="match status" value="1"/>
</dbReference>
<keyword evidence="5" id="KW-0560">Oxidoreductase</keyword>
<dbReference type="SUPFAM" id="SSF47203">
    <property type="entry name" value="Acyl-CoA dehydrogenase C-terminal domain-like"/>
    <property type="match status" value="1"/>
</dbReference>
<keyword evidence="15" id="KW-1185">Reference proteome</keyword>
<comment type="similarity">
    <text evidence="2">Belongs to the acyl-CoA dehydrogenase family.</text>
</comment>
<dbReference type="GO" id="GO:0003995">
    <property type="term" value="F:acyl-CoA dehydrogenase activity"/>
    <property type="evidence" value="ECO:0007669"/>
    <property type="project" value="InterPro"/>
</dbReference>
<dbReference type="Pfam" id="PF02771">
    <property type="entry name" value="Acyl-CoA_dh_N"/>
    <property type="match status" value="1"/>
</dbReference>
<dbReference type="InterPro" id="IPR009075">
    <property type="entry name" value="AcylCo_DH/oxidase_C"/>
</dbReference>
<dbReference type="SUPFAM" id="SSF56645">
    <property type="entry name" value="Acyl-CoA dehydrogenase NM domain-like"/>
    <property type="match status" value="1"/>
</dbReference>
<dbReference type="RefSeq" id="WP_134751644.1">
    <property type="nucleotide sequence ID" value="NZ_CP038149.1"/>
</dbReference>
<keyword evidence="4" id="KW-0274">FAD</keyword>
<feature type="domain" description="Acyl-CoA oxidase/dehydrogenase middle" evidence="11">
    <location>
        <begin position="163"/>
        <end position="274"/>
    </location>
</feature>
<dbReference type="FunFam" id="2.40.110.10:FF:000031">
    <property type="entry name" value="Acyl-CoA dehydrogenase, putative"/>
    <property type="match status" value="1"/>
</dbReference>
<evidence type="ECO:0000256" key="4">
    <source>
        <dbReference type="ARBA" id="ARBA00022827"/>
    </source>
</evidence>
<dbReference type="Proteomes" id="UP000295727">
    <property type="component" value="Chromosome 2"/>
</dbReference>
<reference evidence="14 15" key="1">
    <citation type="submission" date="2019-03" db="EMBL/GenBank/DDBJ databases">
        <title>Paraburkholderia sp. 7MH5, isolated from subtropical forest soil.</title>
        <authorList>
            <person name="Gao Z.-H."/>
            <person name="Qiu L.-H."/>
        </authorList>
    </citation>
    <scope>NUCLEOTIDE SEQUENCE [LARGE SCALE GENOMIC DNA]</scope>
    <source>
        <strain evidence="14 15">7MH5</strain>
    </source>
</reference>
<evidence type="ECO:0000259" key="12">
    <source>
        <dbReference type="Pfam" id="PF02771"/>
    </source>
</evidence>
<dbReference type="Gene3D" id="1.10.540.10">
    <property type="entry name" value="Acyl-CoA dehydrogenase/oxidase, N-terminal domain"/>
    <property type="match status" value="1"/>
</dbReference>
<evidence type="ECO:0000259" key="10">
    <source>
        <dbReference type="Pfam" id="PF00441"/>
    </source>
</evidence>
<accession>A0A4P7CXW7</accession>
<evidence type="ECO:0000259" key="11">
    <source>
        <dbReference type="Pfam" id="PF02770"/>
    </source>
</evidence>
<dbReference type="EMBL" id="CP038149">
    <property type="protein sequence ID" value="QBQ99159.1"/>
    <property type="molecule type" value="Genomic_DNA"/>
</dbReference>
<dbReference type="InterPro" id="IPR013786">
    <property type="entry name" value="AcylCoA_DH/ox_N"/>
</dbReference>
<keyword evidence="3" id="KW-0285">Flavoprotein</keyword>
<dbReference type="InterPro" id="IPR036250">
    <property type="entry name" value="AcylCo_DH-like_C"/>
</dbReference>
<dbReference type="InterPro" id="IPR052166">
    <property type="entry name" value="Diverse_Acyl-CoA_DH"/>
</dbReference>
<dbReference type="Pfam" id="PF02770">
    <property type="entry name" value="Acyl-CoA_dh_M"/>
    <property type="match status" value="1"/>
</dbReference>
<dbReference type="EC" id="1.3.99.41" evidence="8"/>
<dbReference type="PANTHER" id="PTHR42803">
    <property type="entry name" value="ACYL-COA DEHYDROGENASE"/>
    <property type="match status" value="1"/>
</dbReference>
<dbReference type="InterPro" id="IPR006089">
    <property type="entry name" value="Acyl-CoA_DH_CS"/>
</dbReference>
<feature type="domain" description="Acyl-CoA dehydrogenase/oxidase C-terminal" evidence="10">
    <location>
        <begin position="285"/>
        <end position="456"/>
    </location>
</feature>
<comment type="catalytic activity">
    <reaction evidence="6">
        <text>3-(methylsulfanyl)propanoyl-CoA + oxidized [electron-transfer flavoprotein] + H(+) = 3-(methylsulfanyl)acryloyl-CoA + reduced [electron-transfer flavoprotein]</text>
        <dbReference type="Rhea" id="RHEA:52612"/>
        <dbReference type="Rhea" id="RHEA-COMP:10685"/>
        <dbReference type="Rhea" id="RHEA-COMP:10686"/>
        <dbReference type="ChEBI" id="CHEBI:15378"/>
        <dbReference type="ChEBI" id="CHEBI:57692"/>
        <dbReference type="ChEBI" id="CHEBI:58307"/>
        <dbReference type="ChEBI" id="CHEBI:82815"/>
        <dbReference type="ChEBI" id="CHEBI:84994"/>
        <dbReference type="EC" id="1.3.99.41"/>
    </reaction>
    <physiologicalReaction direction="left-to-right" evidence="6">
        <dbReference type="Rhea" id="RHEA:52613"/>
    </physiologicalReaction>
</comment>
<name>A0A4P7CXW7_9BURK</name>
<evidence type="ECO:0000256" key="6">
    <source>
        <dbReference type="ARBA" id="ARBA00051388"/>
    </source>
</evidence>
<feature type="domain" description="Acetyl-CoA dehydrogenase-like C-terminal" evidence="13">
    <location>
        <begin position="472"/>
        <end position="597"/>
    </location>
</feature>